<dbReference type="AlphaFoldDB" id="A0AAW0N0Y8"/>
<protein>
    <recommendedName>
        <fullName evidence="3">Helically-extended SH3 domain-containing protein</fullName>
    </recommendedName>
</protein>
<keyword evidence="5" id="KW-1185">Reference proteome</keyword>
<dbReference type="SUPFAM" id="SSF50044">
    <property type="entry name" value="SH3-domain"/>
    <property type="match status" value="1"/>
</dbReference>
<evidence type="ECO:0000256" key="2">
    <source>
        <dbReference type="SAM" id="MobiDB-lite"/>
    </source>
</evidence>
<dbReference type="GO" id="GO:0050852">
    <property type="term" value="P:T cell receptor signaling pathway"/>
    <property type="evidence" value="ECO:0007669"/>
    <property type="project" value="TreeGrafter"/>
</dbReference>
<feature type="region of interest" description="Disordered" evidence="2">
    <location>
        <begin position="152"/>
        <end position="224"/>
    </location>
</feature>
<dbReference type="PANTHER" id="PTHR16830:SF20">
    <property type="entry name" value="SI:CH211-188C16.1-RELATED"/>
    <property type="match status" value="1"/>
</dbReference>
<dbReference type="InterPro" id="IPR036028">
    <property type="entry name" value="SH3-like_dom_sf"/>
</dbReference>
<feature type="compositionally biased region" description="Acidic residues" evidence="2">
    <location>
        <begin position="179"/>
        <end position="193"/>
    </location>
</feature>
<dbReference type="GO" id="GO:0072659">
    <property type="term" value="P:protein localization to plasma membrane"/>
    <property type="evidence" value="ECO:0007669"/>
    <property type="project" value="TreeGrafter"/>
</dbReference>
<evidence type="ECO:0000313" key="5">
    <source>
        <dbReference type="Proteomes" id="UP001460270"/>
    </source>
</evidence>
<gene>
    <name evidence="4" type="ORF">WMY93_024876</name>
</gene>
<dbReference type="FunFam" id="2.30.30.40:FF:000307">
    <property type="entry name" value="Predicted protein"/>
    <property type="match status" value="1"/>
</dbReference>
<proteinExistence type="predicted"/>
<dbReference type="GO" id="GO:0005886">
    <property type="term" value="C:plasma membrane"/>
    <property type="evidence" value="ECO:0007669"/>
    <property type="project" value="InterPro"/>
</dbReference>
<dbReference type="EMBL" id="JBBPFD010000018">
    <property type="protein sequence ID" value="KAK7889316.1"/>
    <property type="molecule type" value="Genomic_DNA"/>
</dbReference>
<feature type="domain" description="Helically-extended SH3" evidence="3">
    <location>
        <begin position="68"/>
        <end position="135"/>
    </location>
</feature>
<organism evidence="4 5">
    <name type="scientific">Mugilogobius chulae</name>
    <name type="common">yellowstripe goby</name>
    <dbReference type="NCBI Taxonomy" id="88201"/>
    <lineage>
        <taxon>Eukaryota</taxon>
        <taxon>Metazoa</taxon>
        <taxon>Chordata</taxon>
        <taxon>Craniata</taxon>
        <taxon>Vertebrata</taxon>
        <taxon>Euteleostomi</taxon>
        <taxon>Actinopterygii</taxon>
        <taxon>Neopterygii</taxon>
        <taxon>Teleostei</taxon>
        <taxon>Neoteleostei</taxon>
        <taxon>Acanthomorphata</taxon>
        <taxon>Gobiaria</taxon>
        <taxon>Gobiiformes</taxon>
        <taxon>Gobioidei</taxon>
        <taxon>Gobiidae</taxon>
        <taxon>Gobionellinae</taxon>
        <taxon>Mugilogobius</taxon>
    </lineage>
</organism>
<feature type="region of interest" description="Disordered" evidence="2">
    <location>
        <begin position="1"/>
        <end position="76"/>
    </location>
</feature>
<evidence type="ECO:0000256" key="1">
    <source>
        <dbReference type="ARBA" id="ARBA00022553"/>
    </source>
</evidence>
<dbReference type="InterPro" id="IPR029294">
    <property type="entry name" value="hSH3"/>
</dbReference>
<keyword evidence="1" id="KW-0597">Phosphoprotein</keyword>
<comment type="caution">
    <text evidence="4">The sequence shown here is derived from an EMBL/GenBank/DDBJ whole genome shotgun (WGS) entry which is preliminary data.</text>
</comment>
<sequence length="313" mass="35411">MTEEKTKAGRFGKSDKKAVAVADEKGPDEKELKKKEKQRLEKEKKELKERQEREKKEQKEKEKRENELKKKFKITGQEDAMYQAKATVTSKGRKDDLPVKSGDNISIIRTTNCPKGKWLARDSSNNYGYVAVDHMSLDIKEMLELGKKAKVNRMNSTSVEPEVTSTGSRTSNQYPNESFSDDSEEWTCDDDEPVSPTEPEQPQLPIVHSRTHSLPDMGDTGTEELSINHRHSQSDLVEGSHLHPTVKHEALHRLSTFFQPESAEPTASPVEPATTPEVITEEELMPEPSTSPELEFEIPIIPPPEQYADFPAE</sequence>
<dbReference type="GO" id="GO:0007229">
    <property type="term" value="P:integrin-mediated signaling pathway"/>
    <property type="evidence" value="ECO:0007669"/>
    <property type="project" value="InterPro"/>
</dbReference>
<dbReference type="Gene3D" id="2.30.30.40">
    <property type="entry name" value="SH3 Domains"/>
    <property type="match status" value="1"/>
</dbReference>
<feature type="compositionally biased region" description="Basic and acidic residues" evidence="2">
    <location>
        <begin position="1"/>
        <end position="69"/>
    </location>
</feature>
<dbReference type="Pfam" id="PF14603">
    <property type="entry name" value="hSH3"/>
    <property type="match status" value="1"/>
</dbReference>
<dbReference type="Proteomes" id="UP001460270">
    <property type="component" value="Unassembled WGS sequence"/>
</dbReference>
<feature type="region of interest" description="Disordered" evidence="2">
    <location>
        <begin position="282"/>
        <end position="313"/>
    </location>
</feature>
<evidence type="ECO:0000313" key="4">
    <source>
        <dbReference type="EMBL" id="KAK7889316.1"/>
    </source>
</evidence>
<accession>A0AAW0N0Y8</accession>
<feature type="compositionally biased region" description="Polar residues" evidence="2">
    <location>
        <begin position="153"/>
        <end position="178"/>
    </location>
</feature>
<dbReference type="InterPro" id="IPR043443">
    <property type="entry name" value="FYB1/2-like"/>
</dbReference>
<evidence type="ECO:0000259" key="3">
    <source>
        <dbReference type="Pfam" id="PF14603"/>
    </source>
</evidence>
<name>A0AAW0N0Y8_9GOBI</name>
<reference evidence="5" key="1">
    <citation type="submission" date="2024-04" db="EMBL/GenBank/DDBJ databases">
        <title>Salinicola lusitanus LLJ914,a marine bacterium isolated from the Okinawa Trough.</title>
        <authorList>
            <person name="Li J."/>
        </authorList>
    </citation>
    <scope>NUCLEOTIDE SEQUENCE [LARGE SCALE GENOMIC DNA]</scope>
</reference>
<dbReference type="PANTHER" id="PTHR16830">
    <property type="entry name" value="SH2 CONTAINING ADAPTOR PRAM-1 RELATED"/>
    <property type="match status" value="1"/>
</dbReference>